<keyword evidence="7" id="KW-1185">Reference proteome</keyword>
<dbReference type="SUPFAM" id="SSF46785">
    <property type="entry name" value="Winged helix' DNA-binding domain"/>
    <property type="match status" value="2"/>
</dbReference>
<dbReference type="RefSeq" id="WP_185682581.1">
    <property type="nucleotide sequence ID" value="NZ_JACLAU010000005.1"/>
</dbReference>
<comment type="similarity">
    <text evidence="1">Belongs to the LysR transcriptional regulatory family.</text>
</comment>
<evidence type="ECO:0000313" key="7">
    <source>
        <dbReference type="Proteomes" id="UP000520156"/>
    </source>
</evidence>
<dbReference type="PROSITE" id="PS50931">
    <property type="entry name" value="HTH_LYSR"/>
    <property type="match status" value="2"/>
</dbReference>
<keyword evidence="2" id="KW-0805">Transcription regulation</keyword>
<gene>
    <name evidence="6" type="ORF">H7F49_05540</name>
</gene>
<evidence type="ECO:0000256" key="1">
    <source>
        <dbReference type="ARBA" id="ARBA00009437"/>
    </source>
</evidence>
<dbReference type="Gene3D" id="3.40.190.290">
    <property type="match status" value="1"/>
</dbReference>
<evidence type="ECO:0000256" key="2">
    <source>
        <dbReference type="ARBA" id="ARBA00023015"/>
    </source>
</evidence>
<dbReference type="Gene3D" id="1.10.10.10">
    <property type="entry name" value="Winged helix-like DNA-binding domain superfamily/Winged helix DNA-binding domain"/>
    <property type="match status" value="2"/>
</dbReference>
<evidence type="ECO:0000259" key="5">
    <source>
        <dbReference type="PROSITE" id="PS50931"/>
    </source>
</evidence>
<dbReference type="Pfam" id="PF00126">
    <property type="entry name" value="HTH_1"/>
    <property type="match status" value="2"/>
</dbReference>
<evidence type="ECO:0000256" key="3">
    <source>
        <dbReference type="ARBA" id="ARBA00023125"/>
    </source>
</evidence>
<dbReference type="SUPFAM" id="SSF53850">
    <property type="entry name" value="Periplasmic binding protein-like II"/>
    <property type="match status" value="1"/>
</dbReference>
<dbReference type="InterPro" id="IPR000847">
    <property type="entry name" value="LysR_HTH_N"/>
</dbReference>
<feature type="domain" description="HTH lysR-type" evidence="5">
    <location>
        <begin position="6"/>
        <end position="63"/>
    </location>
</feature>
<reference evidence="6 7" key="1">
    <citation type="submission" date="2020-08" db="EMBL/GenBank/DDBJ databases">
        <title>The genome sequence of Novosphingobium flavum 4Y4.</title>
        <authorList>
            <person name="Liu Y."/>
        </authorList>
    </citation>
    <scope>NUCLEOTIDE SEQUENCE [LARGE SCALE GENOMIC DNA]</scope>
    <source>
        <strain evidence="6 7">4Y4</strain>
    </source>
</reference>
<sequence length="391" mass="41848">MDIWELNLRHLAAVARIAELGTMSAAAQAVNLTQPALTQALARIEAEIGLPLFERRHDGMVPTEAAALLVPRIRAAHEHIPGPHVTMSRLRALLALADHGSYNGAAICTGLSLPSLHRAVTDLALSLRRKLVDRRGKSVVLTEAGVALARSFRLARVELVAGLAEIAALKGLETRCIVIGAMPLSRAKVLPAAVARFVRRHPQVRISIVEGSRAELVEPLRNGMIDLMVGALREPLLEPDLVQETLFHDSPAIIARKGHPLEETMPDLAALAAYAWVIAGPGAPLRESWERMFTMAGVAPPPVPIECGSVMTIRQLLIDSDLLTLLSPDQVAVELEAGWLTSLGKAPAGHDRRIGVTTRAFWRPSAVQAEFFDDLRAAAAGASGPEPGTGP</sequence>
<comment type="caution">
    <text evidence="6">The sequence shown here is derived from an EMBL/GenBank/DDBJ whole genome shotgun (WGS) entry which is preliminary data.</text>
</comment>
<accession>A0A7X1F6C2</accession>
<dbReference type="InterPro" id="IPR036390">
    <property type="entry name" value="WH_DNA-bd_sf"/>
</dbReference>
<keyword evidence="3" id="KW-0238">DNA-binding</keyword>
<dbReference type="PANTHER" id="PTHR30126">
    <property type="entry name" value="HTH-TYPE TRANSCRIPTIONAL REGULATOR"/>
    <property type="match status" value="1"/>
</dbReference>
<dbReference type="InterPro" id="IPR005119">
    <property type="entry name" value="LysR_subst-bd"/>
</dbReference>
<protein>
    <submittedName>
        <fullName evidence="6">LysR family transcriptional regulator</fullName>
    </submittedName>
</protein>
<dbReference type="Proteomes" id="UP000520156">
    <property type="component" value="Unassembled WGS sequence"/>
</dbReference>
<organism evidence="6 7">
    <name type="scientific">Novosphingobium aerophilum</name>
    <dbReference type="NCBI Taxonomy" id="2839843"/>
    <lineage>
        <taxon>Bacteria</taxon>
        <taxon>Pseudomonadati</taxon>
        <taxon>Pseudomonadota</taxon>
        <taxon>Alphaproteobacteria</taxon>
        <taxon>Sphingomonadales</taxon>
        <taxon>Sphingomonadaceae</taxon>
        <taxon>Novosphingobium</taxon>
    </lineage>
</organism>
<proteinExistence type="inferred from homology"/>
<dbReference type="GO" id="GO:0000976">
    <property type="term" value="F:transcription cis-regulatory region binding"/>
    <property type="evidence" value="ECO:0007669"/>
    <property type="project" value="TreeGrafter"/>
</dbReference>
<dbReference type="PRINTS" id="PR00039">
    <property type="entry name" value="HTHLYSR"/>
</dbReference>
<keyword evidence="4" id="KW-0804">Transcription</keyword>
<dbReference type="InterPro" id="IPR036388">
    <property type="entry name" value="WH-like_DNA-bd_sf"/>
</dbReference>
<feature type="domain" description="HTH lysR-type" evidence="5">
    <location>
        <begin position="85"/>
        <end position="142"/>
    </location>
</feature>
<evidence type="ECO:0000256" key="4">
    <source>
        <dbReference type="ARBA" id="ARBA00023163"/>
    </source>
</evidence>
<dbReference type="AlphaFoldDB" id="A0A7X1F6C2"/>
<dbReference type="EMBL" id="JACLAU010000005">
    <property type="protein sequence ID" value="MBC2651158.1"/>
    <property type="molecule type" value="Genomic_DNA"/>
</dbReference>
<dbReference type="PANTHER" id="PTHR30126:SF98">
    <property type="entry name" value="HTH-TYPE TRANSCRIPTIONAL ACTIVATOR BAUR"/>
    <property type="match status" value="1"/>
</dbReference>
<name>A0A7X1F6C2_9SPHN</name>
<dbReference type="Pfam" id="PF03466">
    <property type="entry name" value="LysR_substrate"/>
    <property type="match status" value="1"/>
</dbReference>
<dbReference type="GO" id="GO:0003700">
    <property type="term" value="F:DNA-binding transcription factor activity"/>
    <property type="evidence" value="ECO:0007669"/>
    <property type="project" value="InterPro"/>
</dbReference>
<evidence type="ECO:0000313" key="6">
    <source>
        <dbReference type="EMBL" id="MBC2651158.1"/>
    </source>
</evidence>